<dbReference type="Proteomes" id="UP000020773">
    <property type="component" value="Unassembled WGS sequence"/>
</dbReference>
<comment type="caution">
    <text evidence="1">The sequence shown here is derived from an EMBL/GenBank/DDBJ whole genome shotgun (WGS) entry which is preliminary data.</text>
</comment>
<dbReference type="EMBL" id="JGDB01000001">
    <property type="protein sequence ID" value="EXY93223.1"/>
    <property type="molecule type" value="Genomic_DNA"/>
</dbReference>
<evidence type="ECO:0000313" key="1">
    <source>
        <dbReference type="EMBL" id="EXY93223.1"/>
    </source>
</evidence>
<protein>
    <submittedName>
        <fullName evidence="1">Uncharacterized protein</fullName>
    </submittedName>
</protein>
<sequence>MKKLTRKSLNELAKTMPVIEESLQMSYVGGGNGTSANPYTQEEYESMVSSGIWNGGYVENWGYTFPEMAVSSYDPNNLPKTGVDSYDLMYQGGFAIGYKAGLSGSTLDDIGIGAWSALAVISAGSEIGGVNSDMIWYSKGLRDGLTKGRGARGN</sequence>
<dbReference type="AlphaFoldDB" id="A0A015W4S6"/>
<dbReference type="PATRIC" id="fig|1339316.3.peg.77"/>
<reference evidence="1 2" key="1">
    <citation type="submission" date="2014-02" db="EMBL/GenBank/DDBJ databases">
        <authorList>
            <person name="Sears C."/>
            <person name="Carroll K."/>
            <person name="Sack B.R."/>
            <person name="Qadri F."/>
            <person name="Myers L.L."/>
            <person name="Chung G.-T."/>
            <person name="Escheverria P."/>
            <person name="Fraser C.M."/>
            <person name="Sadzewicz L."/>
            <person name="Shefchek K.A."/>
            <person name="Tallon L."/>
            <person name="Das S.P."/>
            <person name="Daugherty S."/>
            <person name="Mongodin E.F."/>
        </authorList>
    </citation>
    <scope>NUCLEOTIDE SEQUENCE [LARGE SCALE GENOMIC DNA]</scope>
    <source>
        <strain evidence="2">3998T(B)3</strain>
    </source>
</reference>
<evidence type="ECO:0000313" key="2">
    <source>
        <dbReference type="Proteomes" id="UP000020773"/>
    </source>
</evidence>
<name>A0A015W4S6_BACFG</name>
<proteinExistence type="predicted"/>
<accession>A0A015W4S6</accession>
<gene>
    <name evidence="1" type="ORF">M125_0077</name>
</gene>
<organism evidence="1 2">
    <name type="scientific">Bacteroides fragilis str. 3998T(B)3</name>
    <dbReference type="NCBI Taxonomy" id="1339316"/>
    <lineage>
        <taxon>Bacteria</taxon>
        <taxon>Pseudomonadati</taxon>
        <taxon>Bacteroidota</taxon>
        <taxon>Bacteroidia</taxon>
        <taxon>Bacteroidales</taxon>
        <taxon>Bacteroidaceae</taxon>
        <taxon>Bacteroides</taxon>
    </lineage>
</organism>
<dbReference type="RefSeq" id="WP_005797120.1">
    <property type="nucleotide sequence ID" value="NZ_JGDB01000001.1"/>
</dbReference>